<evidence type="ECO:0000256" key="3">
    <source>
        <dbReference type="ARBA" id="ARBA00023014"/>
    </source>
</evidence>
<dbReference type="PANTHER" id="PTHR42827:SF1">
    <property type="entry name" value="IRON-SULFUR CLUSTER-BINDING PROTEIN"/>
    <property type="match status" value="1"/>
</dbReference>
<comment type="caution">
    <text evidence="5">The sequence shown here is derived from an EMBL/GenBank/DDBJ whole genome shotgun (WGS) entry which is preliminary data.</text>
</comment>
<evidence type="ECO:0000259" key="4">
    <source>
        <dbReference type="PROSITE" id="PS51379"/>
    </source>
</evidence>
<dbReference type="PANTHER" id="PTHR42827">
    <property type="entry name" value="IRON-SULFUR CLUSTER-BINDING PROTEIN-RELATED"/>
    <property type="match status" value="1"/>
</dbReference>
<dbReference type="InterPro" id="IPR017900">
    <property type="entry name" value="4Fe4S_Fe_S_CS"/>
</dbReference>
<sequence>MNLENDFKKYILELGADQVGFADLSEIPGEHRQHLNYGISIAKAIDPEIVRYIASGPNQNYYKEYKRLNAELDQIALQVSEKIKAMGYEAIAKTTTTVASNESLRTDLPHKTVATRAGMGWIGKCALLITKDYGSAVRLTSVLTNLKLSTATPINESKCGNCTLCTDVCEGKAVKGINWHLGMEREAYYDAKACRKEARKKCDLENIESTICGQCINICPYTRRYIKI</sequence>
<dbReference type="Proteomes" id="UP000614200">
    <property type="component" value="Unassembled WGS sequence"/>
</dbReference>
<accession>A0ABR9ZPT8</accession>
<keyword evidence="1" id="KW-0479">Metal-binding</keyword>
<dbReference type="EMBL" id="JADKNH010000001">
    <property type="protein sequence ID" value="MBF4691996.1"/>
    <property type="molecule type" value="Genomic_DNA"/>
</dbReference>
<protein>
    <submittedName>
        <fullName evidence="5">Epoxyqueuosine reductase</fullName>
    </submittedName>
</protein>
<name>A0ABR9ZPT8_9FIRM</name>
<keyword evidence="6" id="KW-1185">Reference proteome</keyword>
<gene>
    <name evidence="5" type="ORF">ISU02_02645</name>
</gene>
<feature type="domain" description="4Fe-4S ferredoxin-type" evidence="4">
    <location>
        <begin position="150"/>
        <end position="180"/>
    </location>
</feature>
<proteinExistence type="predicted"/>
<keyword evidence="2" id="KW-0408">Iron</keyword>
<organism evidence="5 6">
    <name type="scientific">Fusibacter ferrireducens</name>
    <dbReference type="NCBI Taxonomy" id="2785058"/>
    <lineage>
        <taxon>Bacteria</taxon>
        <taxon>Bacillati</taxon>
        <taxon>Bacillota</taxon>
        <taxon>Clostridia</taxon>
        <taxon>Eubacteriales</taxon>
        <taxon>Eubacteriales Family XII. Incertae Sedis</taxon>
        <taxon>Fusibacter</taxon>
    </lineage>
</organism>
<evidence type="ECO:0000256" key="1">
    <source>
        <dbReference type="ARBA" id="ARBA00022723"/>
    </source>
</evidence>
<keyword evidence="3" id="KW-0411">Iron-sulfur</keyword>
<evidence type="ECO:0000313" key="5">
    <source>
        <dbReference type="EMBL" id="MBF4691996.1"/>
    </source>
</evidence>
<dbReference type="PROSITE" id="PS51379">
    <property type="entry name" value="4FE4S_FER_2"/>
    <property type="match status" value="1"/>
</dbReference>
<dbReference type="InterPro" id="IPR017896">
    <property type="entry name" value="4Fe4S_Fe-S-bd"/>
</dbReference>
<dbReference type="PROSITE" id="PS00198">
    <property type="entry name" value="4FE4S_FER_1"/>
    <property type="match status" value="1"/>
</dbReference>
<evidence type="ECO:0000256" key="2">
    <source>
        <dbReference type="ARBA" id="ARBA00023004"/>
    </source>
</evidence>
<dbReference type="RefSeq" id="WP_194700222.1">
    <property type="nucleotide sequence ID" value="NZ_JADKNH010000001.1"/>
</dbReference>
<dbReference type="SUPFAM" id="SSF46548">
    <property type="entry name" value="alpha-helical ferredoxin"/>
    <property type="match status" value="1"/>
</dbReference>
<evidence type="ECO:0000313" key="6">
    <source>
        <dbReference type="Proteomes" id="UP000614200"/>
    </source>
</evidence>
<reference evidence="5 6" key="1">
    <citation type="submission" date="2020-11" db="EMBL/GenBank/DDBJ databases">
        <title>Fusibacter basophilias sp. nov.</title>
        <authorList>
            <person name="Qiu D."/>
        </authorList>
    </citation>
    <scope>NUCLEOTIDE SEQUENCE [LARGE SCALE GENOMIC DNA]</scope>
    <source>
        <strain evidence="5 6">Q10-2</strain>
    </source>
</reference>